<reference evidence="1" key="1">
    <citation type="submission" date="2021-05" db="EMBL/GenBank/DDBJ databases">
        <authorList>
            <person name="Alioto T."/>
            <person name="Alioto T."/>
            <person name="Gomez Garrido J."/>
        </authorList>
    </citation>
    <scope>NUCLEOTIDE SEQUENCE</scope>
</reference>
<dbReference type="AlphaFoldDB" id="A0A8D8M352"/>
<name>A0A8D8M352_9HEMI</name>
<protein>
    <submittedName>
        <fullName evidence="1">Uncharacterized protein</fullName>
    </submittedName>
</protein>
<proteinExistence type="predicted"/>
<dbReference type="EMBL" id="HBUF01050006">
    <property type="protein sequence ID" value="CAG6621363.1"/>
    <property type="molecule type" value="Transcribed_RNA"/>
</dbReference>
<evidence type="ECO:0000313" key="1">
    <source>
        <dbReference type="EMBL" id="CAG6621365.1"/>
    </source>
</evidence>
<sequence>MMSLPHGLARSSTCPPPLPPLTRGGSVCSDSCRRGGCCPSVPRRSVRPGPLSTRDCTRCSLSLTRHQCRITGPPCSVPLLHLVNQCRSVIPISPCGATWPSSPVVWYPLSPILRPAVPPLTLA</sequence>
<organism evidence="1">
    <name type="scientific">Cacopsylla melanoneura</name>
    <dbReference type="NCBI Taxonomy" id="428564"/>
    <lineage>
        <taxon>Eukaryota</taxon>
        <taxon>Metazoa</taxon>
        <taxon>Ecdysozoa</taxon>
        <taxon>Arthropoda</taxon>
        <taxon>Hexapoda</taxon>
        <taxon>Insecta</taxon>
        <taxon>Pterygota</taxon>
        <taxon>Neoptera</taxon>
        <taxon>Paraneoptera</taxon>
        <taxon>Hemiptera</taxon>
        <taxon>Sternorrhyncha</taxon>
        <taxon>Psylloidea</taxon>
        <taxon>Psyllidae</taxon>
        <taxon>Psyllinae</taxon>
        <taxon>Cacopsylla</taxon>
    </lineage>
</organism>
<dbReference type="EMBL" id="HBUF01050007">
    <property type="protein sequence ID" value="CAG6621365.1"/>
    <property type="molecule type" value="Transcribed_RNA"/>
</dbReference>
<accession>A0A8D8M352</accession>